<keyword evidence="4" id="KW-1185">Reference proteome</keyword>
<evidence type="ECO:0000313" key="4">
    <source>
        <dbReference type="Proteomes" id="UP000234331"/>
    </source>
</evidence>
<feature type="region of interest" description="Disordered" evidence="1">
    <location>
        <begin position="102"/>
        <end position="127"/>
    </location>
</feature>
<reference evidence="3 4" key="1">
    <citation type="submission" date="2017-06" db="EMBL/GenBank/DDBJ databases">
        <authorList>
            <person name="Kim H.J."/>
            <person name="Triplett B.A."/>
        </authorList>
    </citation>
    <scope>NUCLEOTIDE SEQUENCE [LARGE SCALE GENOMIC DNA]</scope>
    <source>
        <strain evidence="3">FRACA_ARgP5</strain>
    </source>
</reference>
<protein>
    <submittedName>
        <fullName evidence="3">Uncharacterized protein</fullName>
    </submittedName>
</protein>
<evidence type="ECO:0000256" key="1">
    <source>
        <dbReference type="SAM" id="MobiDB-lite"/>
    </source>
</evidence>
<keyword evidence="2" id="KW-1133">Transmembrane helix</keyword>
<dbReference type="RefSeq" id="WP_101830801.1">
    <property type="nucleotide sequence ID" value="NZ_FZMO01000068.1"/>
</dbReference>
<evidence type="ECO:0000313" key="3">
    <source>
        <dbReference type="EMBL" id="SNQ46851.1"/>
    </source>
</evidence>
<accession>A0A2I2KMF8</accession>
<keyword evidence="2" id="KW-0812">Transmembrane</keyword>
<name>A0A2I2KMF8_9ACTN</name>
<dbReference type="Proteomes" id="UP000234331">
    <property type="component" value="Unassembled WGS sequence"/>
</dbReference>
<feature type="transmembrane region" description="Helical" evidence="2">
    <location>
        <begin position="79"/>
        <end position="96"/>
    </location>
</feature>
<gene>
    <name evidence="3" type="ORF">FRACA_160002</name>
</gene>
<organism evidence="3 4">
    <name type="scientific">Frankia canadensis</name>
    <dbReference type="NCBI Taxonomy" id="1836972"/>
    <lineage>
        <taxon>Bacteria</taxon>
        <taxon>Bacillati</taxon>
        <taxon>Actinomycetota</taxon>
        <taxon>Actinomycetes</taxon>
        <taxon>Frankiales</taxon>
        <taxon>Frankiaceae</taxon>
        <taxon>Frankia</taxon>
    </lineage>
</organism>
<evidence type="ECO:0000256" key="2">
    <source>
        <dbReference type="SAM" id="Phobius"/>
    </source>
</evidence>
<dbReference type="AlphaFoldDB" id="A0A2I2KMF8"/>
<keyword evidence="2" id="KW-0472">Membrane</keyword>
<proteinExistence type="predicted"/>
<sequence length="127" mass="12933">MAISAHRRVRPVWVATLLLLIGLVGGPPGAGGQGATHLVERALPAAVAAVAPVGPAESASVRPDARTLLAGSWSPTQPGPFALAATAAALALPLVARRRRITRRAGRPGEEGRFQAARGPPPVLPAR</sequence>
<dbReference type="EMBL" id="FZMO01000068">
    <property type="protein sequence ID" value="SNQ46851.1"/>
    <property type="molecule type" value="Genomic_DNA"/>
</dbReference>